<keyword evidence="1" id="KW-1133">Transmembrane helix</keyword>
<comment type="caution">
    <text evidence="2">The sequence shown here is derived from an EMBL/GenBank/DDBJ whole genome shotgun (WGS) entry which is preliminary data.</text>
</comment>
<evidence type="ECO:0000313" key="3">
    <source>
        <dbReference type="Proteomes" id="UP000767392"/>
    </source>
</evidence>
<protein>
    <submittedName>
        <fullName evidence="2">Uncharacterized protein</fullName>
    </submittedName>
</protein>
<keyword evidence="3" id="KW-1185">Reference proteome</keyword>
<dbReference type="EMBL" id="QUAM01000003">
    <property type="protein sequence ID" value="TPR14209.1"/>
    <property type="molecule type" value="Genomic_DNA"/>
</dbReference>
<proteinExistence type="predicted"/>
<gene>
    <name evidence="2" type="ORF">DY048_04480</name>
</gene>
<feature type="transmembrane region" description="Helical" evidence="1">
    <location>
        <begin position="39"/>
        <end position="61"/>
    </location>
</feature>
<organism evidence="2 3">
    <name type="scientific">Apilactobacillus timberlakei</name>
    <dbReference type="NCBI Taxonomy" id="2008380"/>
    <lineage>
        <taxon>Bacteria</taxon>
        <taxon>Bacillati</taxon>
        <taxon>Bacillota</taxon>
        <taxon>Bacilli</taxon>
        <taxon>Lactobacillales</taxon>
        <taxon>Lactobacillaceae</taxon>
        <taxon>Apilactobacillus</taxon>
    </lineage>
</organism>
<keyword evidence="1" id="KW-0472">Membrane</keyword>
<accession>A0ABY2YSE5</accession>
<sequence length="101" mass="11763">MYRIRNKRWEMWICTLISWSFIIDLLIQLVFLYDTSELFGTTISIIWLVSNIYVVGSYIVHDALDKNNKTPSYYIFLSGQGIAMLFLYLVLMAMMGSPGCM</sequence>
<feature type="transmembrane region" description="Helical" evidence="1">
    <location>
        <begin position="73"/>
        <end position="95"/>
    </location>
</feature>
<reference evidence="2 3" key="1">
    <citation type="submission" date="2018-08" db="EMBL/GenBank/DDBJ databases">
        <title>Comparative genomics of wild bee and flower associated Lactobacillus reveals potential adaptation to the bee host.</title>
        <authorList>
            <person name="Vuong H.Q."/>
            <person name="Mcfrederick Q.S."/>
        </authorList>
    </citation>
    <scope>NUCLEOTIDE SEQUENCE [LARGE SCALE GENOMIC DNA]</scope>
    <source>
        <strain evidence="2 3">HV_04</strain>
    </source>
</reference>
<feature type="transmembrane region" description="Helical" evidence="1">
    <location>
        <begin position="12"/>
        <end position="33"/>
    </location>
</feature>
<evidence type="ECO:0000313" key="2">
    <source>
        <dbReference type="EMBL" id="TPR14209.1"/>
    </source>
</evidence>
<name>A0ABY2YSE5_9LACO</name>
<keyword evidence="1" id="KW-0812">Transmembrane</keyword>
<dbReference type="RefSeq" id="WP_105987935.1">
    <property type="nucleotide sequence ID" value="NZ_POST01000003.1"/>
</dbReference>
<evidence type="ECO:0000256" key="1">
    <source>
        <dbReference type="SAM" id="Phobius"/>
    </source>
</evidence>
<dbReference type="Proteomes" id="UP000767392">
    <property type="component" value="Unassembled WGS sequence"/>
</dbReference>